<evidence type="ECO:0000256" key="4">
    <source>
        <dbReference type="ARBA" id="ARBA00022898"/>
    </source>
</evidence>
<evidence type="ECO:0000256" key="8">
    <source>
        <dbReference type="SAM" id="MobiDB-lite"/>
    </source>
</evidence>
<comment type="caution">
    <text evidence="9">The sequence shown here is derived from an EMBL/GenBank/DDBJ whole genome shotgun (WGS) entry which is preliminary data.</text>
</comment>
<dbReference type="PANTHER" id="PTHR45677:SF8">
    <property type="entry name" value="CYSTEINE SULFINIC ACID DECARBOXYLASE"/>
    <property type="match status" value="1"/>
</dbReference>
<dbReference type="PANTHER" id="PTHR45677">
    <property type="entry name" value="GLUTAMATE DECARBOXYLASE-RELATED"/>
    <property type="match status" value="1"/>
</dbReference>
<evidence type="ECO:0000256" key="3">
    <source>
        <dbReference type="ARBA" id="ARBA00022793"/>
    </source>
</evidence>
<feature type="modified residue" description="N6-(pyridoxal phosphate)lysine" evidence="6">
    <location>
        <position position="302"/>
    </location>
</feature>
<comment type="similarity">
    <text evidence="2 7">Belongs to the group II decarboxylase family.</text>
</comment>
<keyword evidence="10" id="KW-1185">Reference proteome</keyword>
<proteinExistence type="inferred from homology"/>
<dbReference type="InterPro" id="IPR015421">
    <property type="entry name" value="PyrdxlP-dep_Trfase_major"/>
</dbReference>
<dbReference type="SUPFAM" id="SSF53383">
    <property type="entry name" value="PLP-dependent transferases"/>
    <property type="match status" value="1"/>
</dbReference>
<dbReference type="InterPro" id="IPR002129">
    <property type="entry name" value="PyrdxlP-dep_de-COase"/>
</dbReference>
<evidence type="ECO:0000256" key="7">
    <source>
        <dbReference type="RuleBase" id="RU000382"/>
    </source>
</evidence>
<dbReference type="GO" id="GO:0004058">
    <property type="term" value="F:aromatic-L-amino-acid decarboxylase activity"/>
    <property type="evidence" value="ECO:0007669"/>
    <property type="project" value="UniProtKB-ARBA"/>
</dbReference>
<dbReference type="GO" id="GO:0005737">
    <property type="term" value="C:cytoplasm"/>
    <property type="evidence" value="ECO:0007669"/>
    <property type="project" value="TreeGrafter"/>
</dbReference>
<dbReference type="Gene3D" id="3.40.640.10">
    <property type="entry name" value="Type I PLP-dependent aspartate aminotransferase-like (Major domain)"/>
    <property type="match status" value="1"/>
</dbReference>
<keyword evidence="5 7" id="KW-0456">Lyase</keyword>
<reference evidence="9 10" key="1">
    <citation type="journal article" date="2014" name="Int. J. Syst. Evol. Microbiol.">
        <title>Complete genome sequence of Corynebacterium casei LMG S-19264T (=DSM 44701T), isolated from a smear-ripened cheese.</title>
        <authorList>
            <consortium name="US DOE Joint Genome Institute (JGI-PGF)"/>
            <person name="Walter F."/>
            <person name="Albersmeier A."/>
            <person name="Kalinowski J."/>
            <person name="Ruckert C."/>
        </authorList>
    </citation>
    <scope>NUCLEOTIDE SEQUENCE [LARGE SCALE GENOMIC DNA]</scope>
    <source>
        <strain evidence="9 10">KCTC 19473</strain>
    </source>
</reference>
<name>A0A918XM73_9ACTN</name>
<sequence>MARYGTEESSWESNAVLSGDTVGLTEVRKLSEVAVSAMESGENERGGPAPSGGPALVAQRFDERLAPYLPEVGVGGEAALSQMVSAVSSGSVNPADPSCIAHLHAPPLAMAAVADLAASVLNPSLDSWDQAPSTSHLEQRIGRLIADLAFGHEHGDTLMTTGGTESNLVALLLAREHFERIRPGSMRLVCADNAHHSVARAAWILGLSEPVILPTDGRTLQPEALDRALDRIDGPAVVVATAGTTDTGDIDPLREAARTARKHSAWFHVDAAYGGFLLFSERYRDCLEGLHEADSVTMDLHKFGWQPLAAGLLCVSDRRRLRLLDVRADYLNADDDTEAGFPDLLHRSIRTSRRPDVLKVAVTFRALGRSGLGAMVDRCCDNTLEIAEHIRAKMDLPFEPNISTVLFRPSAVRSLSPATADHVVSETRRILLERGRAVIGRATLPAKQSAGTATRTYLKFTVLNPWTDTTRLVPLLDEIEDVASSVSERVRKE</sequence>
<comment type="cofactor">
    <cofactor evidence="1 6 7">
        <name>pyridoxal 5'-phosphate</name>
        <dbReference type="ChEBI" id="CHEBI:597326"/>
    </cofactor>
</comment>
<evidence type="ECO:0000256" key="6">
    <source>
        <dbReference type="PIRSR" id="PIRSR602129-50"/>
    </source>
</evidence>
<evidence type="ECO:0000313" key="9">
    <source>
        <dbReference type="EMBL" id="GHD37215.1"/>
    </source>
</evidence>
<dbReference type="Pfam" id="PF00282">
    <property type="entry name" value="Pyridoxal_deC"/>
    <property type="match status" value="1"/>
</dbReference>
<accession>A0A918XM73</accession>
<dbReference type="AlphaFoldDB" id="A0A918XM73"/>
<organism evidence="9 10">
    <name type="scientific">Nocardiopsis kunsanensis</name>
    <dbReference type="NCBI Taxonomy" id="141693"/>
    <lineage>
        <taxon>Bacteria</taxon>
        <taxon>Bacillati</taxon>
        <taxon>Actinomycetota</taxon>
        <taxon>Actinomycetes</taxon>
        <taxon>Streptosporangiales</taxon>
        <taxon>Nocardiopsidaceae</taxon>
        <taxon>Nocardiopsis</taxon>
    </lineage>
</organism>
<evidence type="ECO:0000256" key="1">
    <source>
        <dbReference type="ARBA" id="ARBA00001933"/>
    </source>
</evidence>
<protein>
    <submittedName>
        <fullName evidence="9">Amino acid decarboxylase</fullName>
    </submittedName>
</protein>
<dbReference type="GO" id="GO:0030170">
    <property type="term" value="F:pyridoxal phosphate binding"/>
    <property type="evidence" value="ECO:0007669"/>
    <property type="project" value="InterPro"/>
</dbReference>
<dbReference type="GO" id="GO:0019752">
    <property type="term" value="P:carboxylic acid metabolic process"/>
    <property type="evidence" value="ECO:0007669"/>
    <property type="project" value="InterPro"/>
</dbReference>
<dbReference type="Proteomes" id="UP000654947">
    <property type="component" value="Unassembled WGS sequence"/>
</dbReference>
<feature type="region of interest" description="Disordered" evidence="8">
    <location>
        <begin position="35"/>
        <end position="55"/>
    </location>
</feature>
<keyword evidence="4 6" id="KW-0663">Pyridoxal phosphate</keyword>
<keyword evidence="3" id="KW-0210">Decarboxylase</keyword>
<dbReference type="InterPro" id="IPR015424">
    <property type="entry name" value="PyrdxlP-dep_Trfase"/>
</dbReference>
<evidence type="ECO:0000256" key="2">
    <source>
        <dbReference type="ARBA" id="ARBA00009533"/>
    </source>
</evidence>
<evidence type="ECO:0000256" key="5">
    <source>
        <dbReference type="ARBA" id="ARBA00023239"/>
    </source>
</evidence>
<dbReference type="EMBL" id="BMXL01000046">
    <property type="protein sequence ID" value="GHD37215.1"/>
    <property type="molecule type" value="Genomic_DNA"/>
</dbReference>
<dbReference type="Gene3D" id="3.90.1150.10">
    <property type="entry name" value="Aspartate Aminotransferase, domain 1"/>
    <property type="match status" value="1"/>
</dbReference>
<evidence type="ECO:0000313" key="10">
    <source>
        <dbReference type="Proteomes" id="UP000654947"/>
    </source>
</evidence>
<gene>
    <name evidence="9" type="ORF">GCM10007147_45070</name>
</gene>
<dbReference type="InterPro" id="IPR015422">
    <property type="entry name" value="PyrdxlP-dep_Trfase_small"/>
</dbReference>